<evidence type="ECO:0000259" key="6">
    <source>
        <dbReference type="SMART" id="SM00014"/>
    </source>
</evidence>
<evidence type="ECO:0000256" key="5">
    <source>
        <dbReference type="SAM" id="Phobius"/>
    </source>
</evidence>
<dbReference type="InterPro" id="IPR052185">
    <property type="entry name" value="IPC_Synthase-Related"/>
</dbReference>
<reference evidence="7 8" key="1">
    <citation type="submission" date="2024-02" db="EMBL/GenBank/DDBJ databases">
        <title>Discinaceae phylogenomics.</title>
        <authorList>
            <person name="Dirks A.C."/>
            <person name="James T.Y."/>
        </authorList>
    </citation>
    <scope>NUCLEOTIDE SEQUENCE [LARGE SCALE GENOMIC DNA]</scope>
    <source>
        <strain evidence="7 8">ACD0624</strain>
    </source>
</reference>
<dbReference type="Proteomes" id="UP001447188">
    <property type="component" value="Unassembled WGS sequence"/>
</dbReference>
<feature type="domain" description="Phosphatidic acid phosphatase type 2/haloperoxidase" evidence="6">
    <location>
        <begin position="84"/>
        <end position="220"/>
    </location>
</feature>
<keyword evidence="3 5" id="KW-1133">Transmembrane helix</keyword>
<dbReference type="Pfam" id="PF14378">
    <property type="entry name" value="PAP2_3"/>
    <property type="match status" value="1"/>
</dbReference>
<proteinExistence type="predicted"/>
<dbReference type="SMART" id="SM00014">
    <property type="entry name" value="acidPPc"/>
    <property type="match status" value="1"/>
</dbReference>
<feature type="transmembrane region" description="Helical" evidence="5">
    <location>
        <begin position="90"/>
        <end position="111"/>
    </location>
</feature>
<comment type="caution">
    <text evidence="7">The sequence shown here is derived from an EMBL/GenBank/DDBJ whole genome shotgun (WGS) entry which is preliminary data.</text>
</comment>
<evidence type="ECO:0000256" key="4">
    <source>
        <dbReference type="ARBA" id="ARBA00023136"/>
    </source>
</evidence>
<name>A0ABR3G7I9_9PEZI</name>
<evidence type="ECO:0000256" key="3">
    <source>
        <dbReference type="ARBA" id="ARBA00022989"/>
    </source>
</evidence>
<dbReference type="InterPro" id="IPR000326">
    <property type="entry name" value="PAP2/HPO"/>
</dbReference>
<feature type="transmembrane region" description="Helical" evidence="5">
    <location>
        <begin position="56"/>
        <end position="78"/>
    </location>
</feature>
<protein>
    <submittedName>
        <fullName evidence="7">Phosphatidylinositol:ceramide phosphoinositol transferase (IPC synthase)</fullName>
    </submittedName>
</protein>
<feature type="transmembrane region" description="Helical" evidence="5">
    <location>
        <begin position="181"/>
        <end position="199"/>
    </location>
</feature>
<keyword evidence="2 5" id="KW-0812">Transmembrane</keyword>
<dbReference type="CDD" id="cd03386">
    <property type="entry name" value="PAP2_Aur1_like"/>
    <property type="match status" value="1"/>
</dbReference>
<dbReference type="GO" id="GO:0016740">
    <property type="term" value="F:transferase activity"/>
    <property type="evidence" value="ECO:0007669"/>
    <property type="project" value="UniProtKB-KW"/>
</dbReference>
<evidence type="ECO:0000256" key="2">
    <source>
        <dbReference type="ARBA" id="ARBA00022692"/>
    </source>
</evidence>
<keyword evidence="7" id="KW-0808">Transferase</keyword>
<organism evidence="7 8">
    <name type="scientific">Discina gigas</name>
    <dbReference type="NCBI Taxonomy" id="1032678"/>
    <lineage>
        <taxon>Eukaryota</taxon>
        <taxon>Fungi</taxon>
        <taxon>Dikarya</taxon>
        <taxon>Ascomycota</taxon>
        <taxon>Pezizomycotina</taxon>
        <taxon>Pezizomycetes</taxon>
        <taxon>Pezizales</taxon>
        <taxon>Discinaceae</taxon>
        <taxon>Discina</taxon>
    </lineage>
</organism>
<dbReference type="SUPFAM" id="SSF48317">
    <property type="entry name" value="Acid phosphatase/Vanadium-dependent haloperoxidase"/>
    <property type="match status" value="1"/>
</dbReference>
<keyword evidence="4 5" id="KW-0472">Membrane</keyword>
<dbReference type="EMBL" id="JBBBZM010000212">
    <property type="protein sequence ID" value="KAL0631778.1"/>
    <property type="molecule type" value="Genomic_DNA"/>
</dbReference>
<feature type="transmembrane region" description="Helical" evidence="5">
    <location>
        <begin position="205"/>
        <end position="224"/>
    </location>
</feature>
<dbReference type="PANTHER" id="PTHR31310">
    <property type="match status" value="1"/>
</dbReference>
<gene>
    <name evidence="7" type="primary">AUR1_2</name>
    <name evidence="7" type="ORF">Q9L58_009347</name>
</gene>
<accession>A0ABR3G7I9</accession>
<dbReference type="InterPro" id="IPR026841">
    <property type="entry name" value="Aur1/Ipt1"/>
</dbReference>
<sequence>MSRAQDANRISRFIPTEIRPHIWVRVLPALENIIYGANLSNILSANKNAFLDILAWFPYGILHFSGPIITSTVLFIFGAPGTISVFSHSFGYMNLIGVTIQLIFPCAPPWYQNLHGFSPANYSMPGSPAGLARIDHLLGINVYSSSFTAAPLVFGAMPSLHSGIATIEALFLSQVFPRARWFFYAYTAWMWWATLYLQHHYAVDLVAGSLLAAAVFYVAKINFLPRCQADKESRWDYDFVEIGNSYSYDPTYTLHDFDGDYHSEDDEWTSASSSSVSSGCRTPVDDAARFWESANESSAAMEATDRV</sequence>
<dbReference type="Gene3D" id="1.20.144.10">
    <property type="entry name" value="Phosphatidic acid phosphatase type 2/haloperoxidase"/>
    <property type="match status" value="1"/>
</dbReference>
<keyword evidence="8" id="KW-1185">Reference proteome</keyword>
<dbReference type="InterPro" id="IPR036938">
    <property type="entry name" value="PAP2/HPO_sf"/>
</dbReference>
<evidence type="ECO:0000313" key="8">
    <source>
        <dbReference type="Proteomes" id="UP001447188"/>
    </source>
</evidence>
<comment type="subcellular location">
    <subcellularLocation>
        <location evidence="1">Membrane</location>
        <topology evidence="1">Multi-pass membrane protein</topology>
    </subcellularLocation>
</comment>
<dbReference type="PANTHER" id="PTHR31310:SF11">
    <property type="entry name" value="INOSITOL PHOSPHORYLCERAMIDE SYNTHASE CATALYTIC SUBUNIT AUR1"/>
    <property type="match status" value="1"/>
</dbReference>
<evidence type="ECO:0000256" key="1">
    <source>
        <dbReference type="ARBA" id="ARBA00004141"/>
    </source>
</evidence>
<evidence type="ECO:0000313" key="7">
    <source>
        <dbReference type="EMBL" id="KAL0631778.1"/>
    </source>
</evidence>
<feature type="transmembrane region" description="Helical" evidence="5">
    <location>
        <begin position="152"/>
        <end position="172"/>
    </location>
</feature>